<feature type="transmembrane region" description="Helical" evidence="6">
    <location>
        <begin position="95"/>
        <end position="113"/>
    </location>
</feature>
<protein>
    <submittedName>
        <fullName evidence="8">Inner membrane metabolite transport protein YgcS</fullName>
    </submittedName>
</protein>
<dbReference type="AlphaFoldDB" id="A0A0J1FU71"/>
<feature type="domain" description="Major facilitator superfamily (MFS) profile" evidence="7">
    <location>
        <begin position="30"/>
        <end position="448"/>
    </location>
</feature>
<keyword evidence="2" id="KW-0813">Transport</keyword>
<evidence type="ECO:0000256" key="2">
    <source>
        <dbReference type="ARBA" id="ARBA00022448"/>
    </source>
</evidence>
<evidence type="ECO:0000256" key="5">
    <source>
        <dbReference type="ARBA" id="ARBA00023136"/>
    </source>
</evidence>
<dbReference type="SUPFAM" id="SSF103473">
    <property type="entry name" value="MFS general substrate transporter"/>
    <property type="match status" value="1"/>
</dbReference>
<evidence type="ECO:0000256" key="3">
    <source>
        <dbReference type="ARBA" id="ARBA00022692"/>
    </source>
</evidence>
<feature type="transmembrane region" description="Helical" evidence="6">
    <location>
        <begin position="428"/>
        <end position="445"/>
    </location>
</feature>
<feature type="transmembrane region" description="Helical" evidence="6">
    <location>
        <begin position="332"/>
        <end position="351"/>
    </location>
</feature>
<keyword evidence="3 6" id="KW-0812">Transmembrane</keyword>
<feature type="transmembrane region" description="Helical" evidence="6">
    <location>
        <begin position="357"/>
        <end position="384"/>
    </location>
</feature>
<accession>A0A0J1FU71</accession>
<dbReference type="PROSITE" id="PS00217">
    <property type="entry name" value="SUGAR_TRANSPORT_2"/>
    <property type="match status" value="1"/>
</dbReference>
<feature type="transmembrane region" description="Helical" evidence="6">
    <location>
        <begin position="160"/>
        <end position="179"/>
    </location>
</feature>
<feature type="transmembrane region" description="Helical" evidence="6">
    <location>
        <begin position="26"/>
        <end position="43"/>
    </location>
</feature>
<dbReference type="CDD" id="cd17316">
    <property type="entry name" value="MFS_SV2_like"/>
    <property type="match status" value="1"/>
</dbReference>
<feature type="transmembrane region" description="Helical" evidence="6">
    <location>
        <begin position="307"/>
        <end position="325"/>
    </location>
</feature>
<evidence type="ECO:0000259" key="7">
    <source>
        <dbReference type="PROSITE" id="PS50850"/>
    </source>
</evidence>
<comment type="subcellular location">
    <subcellularLocation>
        <location evidence="1">Cell membrane</location>
        <topology evidence="1">Multi-pass membrane protein</topology>
    </subcellularLocation>
</comment>
<organism evidence="8 9">
    <name type="scientific">Desulfosporosinus acididurans</name>
    <dbReference type="NCBI Taxonomy" id="476652"/>
    <lineage>
        <taxon>Bacteria</taxon>
        <taxon>Bacillati</taxon>
        <taxon>Bacillota</taxon>
        <taxon>Clostridia</taxon>
        <taxon>Eubacteriales</taxon>
        <taxon>Desulfitobacteriaceae</taxon>
        <taxon>Desulfosporosinus</taxon>
    </lineage>
</organism>
<evidence type="ECO:0000256" key="6">
    <source>
        <dbReference type="SAM" id="Phobius"/>
    </source>
</evidence>
<dbReference type="RefSeq" id="WP_047808848.1">
    <property type="nucleotide sequence ID" value="NZ_LDZY01000003.1"/>
</dbReference>
<feature type="transmembrane region" description="Helical" evidence="6">
    <location>
        <begin position="278"/>
        <end position="295"/>
    </location>
</feature>
<evidence type="ECO:0000313" key="9">
    <source>
        <dbReference type="Proteomes" id="UP000036356"/>
    </source>
</evidence>
<dbReference type="GO" id="GO:0022857">
    <property type="term" value="F:transmembrane transporter activity"/>
    <property type="evidence" value="ECO:0007669"/>
    <property type="project" value="InterPro"/>
</dbReference>
<dbReference type="InterPro" id="IPR036259">
    <property type="entry name" value="MFS_trans_sf"/>
</dbReference>
<evidence type="ECO:0000313" key="8">
    <source>
        <dbReference type="EMBL" id="KLU66995.1"/>
    </source>
</evidence>
<evidence type="ECO:0000256" key="1">
    <source>
        <dbReference type="ARBA" id="ARBA00004651"/>
    </source>
</evidence>
<dbReference type="Gene3D" id="1.20.1250.20">
    <property type="entry name" value="MFS general substrate transporter like domains"/>
    <property type="match status" value="1"/>
</dbReference>
<dbReference type="InterPro" id="IPR005828">
    <property type="entry name" value="MFS_sugar_transport-like"/>
</dbReference>
<sequence>MKNGEFVVKTKDDIIRFIDQNPTQKRAFMLVLIALGGIFLEAYDLTILGTATDQLIKQFHLTAAGLSVIMTIMPFGGMIGALVGGLYTDRFGRKLMFLIDLILLVISSFGAALSPSPQILGFFRFFLGIGIGIDVPIAFSFITELSNFKSRGKYTNYWQVFWYLATTSSALVVIGLYSLGTGNTLWRWSVAGGGLIALAVLILRLMFLKESPMWAAKNLPLKEATEILEKTYKIKVKLEQPDVSEDKHLKKVPLKILFNKRYRPRTILATAIKTTQSLQYYAVGLYIPLIAVFVMGEGKLQSLGGTALINLAGILGGFIGAQLTFKLGSRKLSIFGYVIVIIAMLSIGFSYGGVPMWVIALLVALFLFGHSAGPGSNGMTMGALSFPTSLRGLGSGFVEGSSRLGSMIGTFAFPIILTNFGLSKTMLILSLAPLIGLISALIIKWEPVGKDIEREDEEVREEIRLQTTAR</sequence>
<dbReference type="PATRIC" id="fig|476652.3.peg.956"/>
<dbReference type="EMBL" id="LDZY01000003">
    <property type="protein sequence ID" value="KLU66995.1"/>
    <property type="molecule type" value="Genomic_DNA"/>
</dbReference>
<reference evidence="8 9" key="1">
    <citation type="submission" date="2015-06" db="EMBL/GenBank/DDBJ databases">
        <title>Draft genome of the moderately acidophilic sulfate reducer Candidatus Desulfosporosinus acididurans strain M1.</title>
        <authorList>
            <person name="Poehlein A."/>
            <person name="Petzsch P."/>
            <person name="Johnson B.D."/>
            <person name="Schloemann M."/>
            <person name="Daniel R."/>
            <person name="Muehling M."/>
        </authorList>
    </citation>
    <scope>NUCLEOTIDE SEQUENCE [LARGE SCALE GENOMIC DNA]</scope>
    <source>
        <strain evidence="8 9">M1</strain>
    </source>
</reference>
<feature type="transmembrane region" description="Helical" evidence="6">
    <location>
        <begin position="63"/>
        <end position="83"/>
    </location>
</feature>
<dbReference type="STRING" id="476652.DEAC_c09290"/>
<keyword evidence="5 6" id="KW-0472">Membrane</keyword>
<feature type="transmembrane region" description="Helical" evidence="6">
    <location>
        <begin position="404"/>
        <end position="422"/>
    </location>
</feature>
<dbReference type="PANTHER" id="PTHR23511">
    <property type="entry name" value="SYNAPTIC VESICLE GLYCOPROTEIN 2"/>
    <property type="match status" value="1"/>
</dbReference>
<dbReference type="InterPro" id="IPR020846">
    <property type="entry name" value="MFS_dom"/>
</dbReference>
<dbReference type="PANTHER" id="PTHR23511:SF34">
    <property type="entry name" value="SYNAPTIC VESICLE GLYCOPROTEIN 2"/>
    <property type="match status" value="1"/>
</dbReference>
<keyword evidence="4 6" id="KW-1133">Transmembrane helix</keyword>
<evidence type="ECO:0000256" key="4">
    <source>
        <dbReference type="ARBA" id="ARBA00022989"/>
    </source>
</evidence>
<dbReference type="Proteomes" id="UP000036356">
    <property type="component" value="Unassembled WGS sequence"/>
</dbReference>
<dbReference type="PROSITE" id="PS50850">
    <property type="entry name" value="MFS"/>
    <property type="match status" value="1"/>
</dbReference>
<keyword evidence="9" id="KW-1185">Reference proteome</keyword>
<feature type="transmembrane region" description="Helical" evidence="6">
    <location>
        <begin position="119"/>
        <end position="139"/>
    </location>
</feature>
<proteinExistence type="predicted"/>
<comment type="caution">
    <text evidence="8">The sequence shown here is derived from an EMBL/GenBank/DDBJ whole genome shotgun (WGS) entry which is preliminary data.</text>
</comment>
<gene>
    <name evidence="8" type="primary">ygcS</name>
    <name evidence="8" type="ORF">DEAC_c09290</name>
</gene>
<name>A0A0J1FU71_9FIRM</name>
<dbReference type="GO" id="GO:0005886">
    <property type="term" value="C:plasma membrane"/>
    <property type="evidence" value="ECO:0007669"/>
    <property type="project" value="UniProtKB-SubCell"/>
</dbReference>
<dbReference type="InterPro" id="IPR005829">
    <property type="entry name" value="Sugar_transporter_CS"/>
</dbReference>
<dbReference type="Pfam" id="PF00083">
    <property type="entry name" value="Sugar_tr"/>
    <property type="match status" value="1"/>
</dbReference>
<feature type="transmembrane region" description="Helical" evidence="6">
    <location>
        <begin position="185"/>
        <end position="207"/>
    </location>
</feature>